<proteinExistence type="predicted"/>
<dbReference type="Proteomes" id="UP001556367">
    <property type="component" value="Unassembled WGS sequence"/>
</dbReference>
<keyword evidence="3" id="KW-0418">Kinase</keyword>
<feature type="domain" description="Alpha-type protein kinase" evidence="4">
    <location>
        <begin position="1"/>
        <end position="82"/>
    </location>
</feature>
<sequence length="229" mass="24760">MAFSHFVLQETACHHSISNNIIPGTAITSSKGNNSTIVLFDPMTHTLRGKSGLGDHGLDGIWTFIEQHQCSPICRAIGLCESQALKVTFGTLKTGAEGGQTFDTDMESSESSDDNGDDGVAHLWHAAIKKTAGFDILRALFLCHRDTKPPKVPEEVLEITKLAKEDLGLSPYPPSRSYSPFILPEMDAFVTIATFFNTSATKAEDITIGMPPVDEENRGNSGNGYCVIV</sequence>
<dbReference type="SUPFAM" id="SSF56112">
    <property type="entry name" value="Protein kinase-like (PK-like)"/>
    <property type="match status" value="1"/>
</dbReference>
<evidence type="ECO:0000259" key="4">
    <source>
        <dbReference type="PROSITE" id="PS51158"/>
    </source>
</evidence>
<evidence type="ECO:0000313" key="5">
    <source>
        <dbReference type="EMBL" id="KAL0957181.1"/>
    </source>
</evidence>
<dbReference type="Gene3D" id="3.20.200.10">
    <property type="entry name" value="MHCK/EF2 kinase"/>
    <property type="match status" value="1"/>
</dbReference>
<dbReference type="Pfam" id="PF02816">
    <property type="entry name" value="Alpha_kinase"/>
    <property type="match status" value="1"/>
</dbReference>
<dbReference type="InterPro" id="IPR011009">
    <property type="entry name" value="Kinase-like_dom_sf"/>
</dbReference>
<name>A0ABR3JN69_9AGAR</name>
<protein>
    <recommendedName>
        <fullName evidence="4">Alpha-type protein kinase domain-containing protein</fullName>
    </recommendedName>
</protein>
<gene>
    <name evidence="5" type="ORF">HGRIS_003273</name>
</gene>
<dbReference type="InterPro" id="IPR004166">
    <property type="entry name" value="a-kinase_dom"/>
</dbReference>
<evidence type="ECO:0000313" key="6">
    <source>
        <dbReference type="Proteomes" id="UP001556367"/>
    </source>
</evidence>
<dbReference type="PROSITE" id="PS51158">
    <property type="entry name" value="ALPHA_KINASE"/>
    <property type="match status" value="1"/>
</dbReference>
<keyword evidence="1" id="KW-0723">Serine/threonine-protein kinase</keyword>
<reference evidence="6" key="1">
    <citation type="submission" date="2024-06" db="EMBL/GenBank/DDBJ databases">
        <title>Multi-omics analyses provide insights into the biosynthesis of the anticancer antibiotic pleurotin in Hohenbuehelia grisea.</title>
        <authorList>
            <person name="Weaver J.A."/>
            <person name="Alberti F."/>
        </authorList>
    </citation>
    <scope>NUCLEOTIDE SEQUENCE [LARGE SCALE GENOMIC DNA]</scope>
    <source>
        <strain evidence="6">T-177</strain>
    </source>
</reference>
<organism evidence="5 6">
    <name type="scientific">Hohenbuehelia grisea</name>
    <dbReference type="NCBI Taxonomy" id="104357"/>
    <lineage>
        <taxon>Eukaryota</taxon>
        <taxon>Fungi</taxon>
        <taxon>Dikarya</taxon>
        <taxon>Basidiomycota</taxon>
        <taxon>Agaricomycotina</taxon>
        <taxon>Agaricomycetes</taxon>
        <taxon>Agaricomycetidae</taxon>
        <taxon>Agaricales</taxon>
        <taxon>Pleurotineae</taxon>
        <taxon>Pleurotaceae</taxon>
        <taxon>Hohenbuehelia</taxon>
    </lineage>
</organism>
<accession>A0ABR3JN69</accession>
<keyword evidence="6" id="KW-1185">Reference proteome</keyword>
<comment type="caution">
    <text evidence="5">The sequence shown here is derived from an EMBL/GenBank/DDBJ whole genome shotgun (WGS) entry which is preliminary data.</text>
</comment>
<evidence type="ECO:0000256" key="2">
    <source>
        <dbReference type="ARBA" id="ARBA00022679"/>
    </source>
</evidence>
<keyword evidence="2" id="KW-0808">Transferase</keyword>
<dbReference type="EMBL" id="JASNQZ010000006">
    <property type="protein sequence ID" value="KAL0957181.1"/>
    <property type="molecule type" value="Genomic_DNA"/>
</dbReference>
<evidence type="ECO:0000256" key="1">
    <source>
        <dbReference type="ARBA" id="ARBA00022527"/>
    </source>
</evidence>
<evidence type="ECO:0000256" key="3">
    <source>
        <dbReference type="ARBA" id="ARBA00022777"/>
    </source>
</evidence>